<evidence type="ECO:0000313" key="2">
    <source>
        <dbReference type="Proteomes" id="UP000252519"/>
    </source>
</evidence>
<gene>
    <name evidence="1" type="ORF">ANCCAN_26872</name>
</gene>
<accession>A0A368F5P0</accession>
<organism evidence="1 2">
    <name type="scientific">Ancylostoma caninum</name>
    <name type="common">Dog hookworm</name>
    <dbReference type="NCBI Taxonomy" id="29170"/>
    <lineage>
        <taxon>Eukaryota</taxon>
        <taxon>Metazoa</taxon>
        <taxon>Ecdysozoa</taxon>
        <taxon>Nematoda</taxon>
        <taxon>Chromadorea</taxon>
        <taxon>Rhabditida</taxon>
        <taxon>Rhabditina</taxon>
        <taxon>Rhabditomorpha</taxon>
        <taxon>Strongyloidea</taxon>
        <taxon>Ancylostomatidae</taxon>
        <taxon>Ancylostomatinae</taxon>
        <taxon>Ancylostoma</taxon>
    </lineage>
</organism>
<dbReference type="Proteomes" id="UP000252519">
    <property type="component" value="Unassembled WGS sequence"/>
</dbReference>
<sequence length="214" mass="24257">MNTKERLLSGADVLATSSINEPHRIIKELNELTNSNVTDTGCHVKLWKGFRHALQLDLPAGSLIEVFLTSTDDSDNVDQVEMVYEKIRHLYINVNVFLSHATFFKPSGFACNATQVAHTIPLQYQNAEVYRQRSDHCGQTVDVYFPVDAYTQTIQLNTLGYQKYVRIYDGNVFRRLSFCCCQNRKTQAKKWKNSLLQRILNLTGISSTSVAASS</sequence>
<dbReference type="OrthoDB" id="10045365at2759"/>
<dbReference type="InterPro" id="IPR053295">
    <property type="entry name" value="Innate_immunity_reg"/>
</dbReference>
<protein>
    <submittedName>
        <fullName evidence="1">Uncharacterized protein</fullName>
    </submittedName>
</protein>
<dbReference type="PANTHER" id="PTHR47324:SF1">
    <property type="entry name" value="EGF-LIKE DOMAIN-CONTAINING PROTEIN-RELATED"/>
    <property type="match status" value="1"/>
</dbReference>
<comment type="caution">
    <text evidence="1">The sequence shown here is derived from an EMBL/GenBank/DDBJ whole genome shotgun (WGS) entry which is preliminary data.</text>
</comment>
<dbReference type="AlphaFoldDB" id="A0A368F5P0"/>
<dbReference type="PANTHER" id="PTHR47324">
    <property type="entry name" value="PROTEIN IRG-7-RELATED"/>
    <property type="match status" value="1"/>
</dbReference>
<keyword evidence="2" id="KW-1185">Reference proteome</keyword>
<evidence type="ECO:0000313" key="1">
    <source>
        <dbReference type="EMBL" id="RCN27393.1"/>
    </source>
</evidence>
<name>A0A368F5P0_ANCCA</name>
<reference evidence="1 2" key="1">
    <citation type="submission" date="2014-10" db="EMBL/GenBank/DDBJ databases">
        <title>Draft genome of the hookworm Ancylostoma caninum.</title>
        <authorList>
            <person name="Mitreva M."/>
        </authorList>
    </citation>
    <scope>NUCLEOTIDE SEQUENCE [LARGE SCALE GENOMIC DNA]</scope>
    <source>
        <strain evidence="1 2">Baltimore</strain>
    </source>
</reference>
<dbReference type="EMBL" id="JOJR01004239">
    <property type="protein sequence ID" value="RCN27393.1"/>
    <property type="molecule type" value="Genomic_DNA"/>
</dbReference>
<proteinExistence type="predicted"/>
<dbReference type="STRING" id="29170.A0A368F5P0"/>